<evidence type="ECO:0000313" key="2">
    <source>
        <dbReference type="EMBL" id="SDD70956.1"/>
    </source>
</evidence>
<dbReference type="STRING" id="675864.SAMN04489747_1567"/>
<dbReference type="CDD" id="cd03441">
    <property type="entry name" value="R_hydratase_like"/>
    <property type="match status" value="1"/>
</dbReference>
<gene>
    <name evidence="2" type="ORF">SAMN04489747_1567</name>
</gene>
<dbReference type="Proteomes" id="UP000198546">
    <property type="component" value="Chromosome i"/>
</dbReference>
<sequence length="144" mass="15745">MPISTEHVGRSYPATERYVVSRAKVRELATALGDDSEAFRGAAPIAPPTFAIVVAGHAWEQMFNDPDLGLALERIVHGEQGFEWTRPLRVGDEVTATLTIEKVRTRGPVDWIGSSATISTTDGEEVCRVSATFVHSHAAEEEQR</sequence>
<name>A0A1G6X0Y9_9ACTN</name>
<dbReference type="AlphaFoldDB" id="A0A1G6X0Y9"/>
<proteinExistence type="predicted"/>
<dbReference type="OrthoDB" id="5415111at2"/>
<protein>
    <submittedName>
        <fullName evidence="2">Acyl dehydratase</fullName>
    </submittedName>
</protein>
<dbReference type="Gene3D" id="3.10.129.10">
    <property type="entry name" value="Hotdog Thioesterase"/>
    <property type="match status" value="1"/>
</dbReference>
<organism evidence="2 3">
    <name type="scientific">Auraticoccus monumenti</name>
    <dbReference type="NCBI Taxonomy" id="675864"/>
    <lineage>
        <taxon>Bacteria</taxon>
        <taxon>Bacillati</taxon>
        <taxon>Actinomycetota</taxon>
        <taxon>Actinomycetes</taxon>
        <taxon>Propionibacteriales</taxon>
        <taxon>Propionibacteriaceae</taxon>
        <taxon>Auraticoccus</taxon>
    </lineage>
</organism>
<dbReference type="Pfam" id="PF13452">
    <property type="entry name" value="FAS1_DH_region"/>
    <property type="match status" value="1"/>
</dbReference>
<evidence type="ECO:0000313" key="3">
    <source>
        <dbReference type="Proteomes" id="UP000198546"/>
    </source>
</evidence>
<dbReference type="InterPro" id="IPR039569">
    <property type="entry name" value="FAS1-like_DH_region"/>
</dbReference>
<dbReference type="RefSeq" id="WP_090592152.1">
    <property type="nucleotide sequence ID" value="NZ_LT629688.1"/>
</dbReference>
<dbReference type="PIRSF" id="PIRSF018072">
    <property type="entry name" value="UCP018072"/>
    <property type="match status" value="1"/>
</dbReference>
<dbReference type="InterPro" id="IPR029069">
    <property type="entry name" value="HotDog_dom_sf"/>
</dbReference>
<accession>A0A1G6X0Y9</accession>
<feature type="domain" description="FAS1-like dehydratase" evidence="1">
    <location>
        <begin position="7"/>
        <end position="128"/>
    </location>
</feature>
<dbReference type="SUPFAM" id="SSF54637">
    <property type="entry name" value="Thioesterase/thiol ester dehydrase-isomerase"/>
    <property type="match status" value="1"/>
</dbReference>
<dbReference type="EMBL" id="LT629688">
    <property type="protein sequence ID" value="SDD70956.1"/>
    <property type="molecule type" value="Genomic_DNA"/>
</dbReference>
<evidence type="ECO:0000259" key="1">
    <source>
        <dbReference type="Pfam" id="PF13452"/>
    </source>
</evidence>
<keyword evidence="3" id="KW-1185">Reference proteome</keyword>
<dbReference type="InterPro" id="IPR016709">
    <property type="entry name" value="HadA-like"/>
</dbReference>
<reference evidence="2 3" key="1">
    <citation type="submission" date="2016-10" db="EMBL/GenBank/DDBJ databases">
        <authorList>
            <person name="de Groot N.N."/>
        </authorList>
    </citation>
    <scope>NUCLEOTIDE SEQUENCE [LARGE SCALE GENOMIC DNA]</scope>
    <source>
        <strain evidence="2 3">MON 2.2</strain>
    </source>
</reference>